<protein>
    <submittedName>
        <fullName evidence="2">Uncharacterized protein</fullName>
    </submittedName>
</protein>
<proteinExistence type="predicted"/>
<sequence length="20" mass="2799">MKRTRRRKMRWRLRGRSRRR</sequence>
<dbReference type="AlphaFoldDB" id="A0A0A9H302"/>
<feature type="region of interest" description="Disordered" evidence="1">
    <location>
        <begin position="1"/>
        <end position="20"/>
    </location>
</feature>
<evidence type="ECO:0000313" key="2">
    <source>
        <dbReference type="EMBL" id="JAE29226.1"/>
    </source>
</evidence>
<evidence type="ECO:0000256" key="1">
    <source>
        <dbReference type="SAM" id="MobiDB-lite"/>
    </source>
</evidence>
<organism evidence="2">
    <name type="scientific">Arundo donax</name>
    <name type="common">Giant reed</name>
    <name type="synonym">Donax arundinaceus</name>
    <dbReference type="NCBI Taxonomy" id="35708"/>
    <lineage>
        <taxon>Eukaryota</taxon>
        <taxon>Viridiplantae</taxon>
        <taxon>Streptophyta</taxon>
        <taxon>Embryophyta</taxon>
        <taxon>Tracheophyta</taxon>
        <taxon>Spermatophyta</taxon>
        <taxon>Magnoliopsida</taxon>
        <taxon>Liliopsida</taxon>
        <taxon>Poales</taxon>
        <taxon>Poaceae</taxon>
        <taxon>PACMAD clade</taxon>
        <taxon>Arundinoideae</taxon>
        <taxon>Arundineae</taxon>
        <taxon>Arundo</taxon>
    </lineage>
</organism>
<reference evidence="2" key="2">
    <citation type="journal article" date="2015" name="Data Brief">
        <title>Shoot transcriptome of the giant reed, Arundo donax.</title>
        <authorList>
            <person name="Barrero R.A."/>
            <person name="Guerrero F.D."/>
            <person name="Moolhuijzen P."/>
            <person name="Goolsby J.A."/>
            <person name="Tidwell J."/>
            <person name="Bellgard S.E."/>
            <person name="Bellgard M.I."/>
        </authorList>
    </citation>
    <scope>NUCLEOTIDE SEQUENCE</scope>
    <source>
        <tissue evidence="2">Shoot tissue taken approximately 20 cm above the soil surface</tissue>
    </source>
</reference>
<reference evidence="2" key="1">
    <citation type="submission" date="2014-09" db="EMBL/GenBank/DDBJ databases">
        <authorList>
            <person name="Magalhaes I.L.F."/>
            <person name="Oliveira U."/>
            <person name="Santos F.R."/>
            <person name="Vidigal T.H.D.A."/>
            <person name="Brescovit A.D."/>
            <person name="Santos A.J."/>
        </authorList>
    </citation>
    <scope>NUCLEOTIDE SEQUENCE</scope>
    <source>
        <tissue evidence="2">Shoot tissue taken approximately 20 cm above the soil surface</tissue>
    </source>
</reference>
<accession>A0A0A9H302</accession>
<name>A0A0A9H302_ARUDO</name>
<dbReference type="EMBL" id="GBRH01168670">
    <property type="protein sequence ID" value="JAE29226.1"/>
    <property type="molecule type" value="Transcribed_RNA"/>
</dbReference>